<feature type="non-terminal residue" evidence="5">
    <location>
        <position position="183"/>
    </location>
</feature>
<evidence type="ECO:0000256" key="3">
    <source>
        <dbReference type="ARBA" id="ARBA00023295"/>
    </source>
</evidence>
<dbReference type="EMBL" id="BARW01032501">
    <property type="protein sequence ID" value="GAJ13874.1"/>
    <property type="molecule type" value="Genomic_DNA"/>
</dbReference>
<dbReference type="GO" id="GO:0005987">
    <property type="term" value="P:sucrose catabolic process"/>
    <property type="evidence" value="ECO:0007669"/>
    <property type="project" value="TreeGrafter"/>
</dbReference>
<feature type="domain" description="Glycosyl hydrolase family 32 N-terminal" evidence="4">
    <location>
        <begin position="54"/>
        <end position="179"/>
    </location>
</feature>
<evidence type="ECO:0000256" key="2">
    <source>
        <dbReference type="ARBA" id="ARBA00022801"/>
    </source>
</evidence>
<evidence type="ECO:0000256" key="1">
    <source>
        <dbReference type="ARBA" id="ARBA00009902"/>
    </source>
</evidence>
<evidence type="ECO:0000259" key="4">
    <source>
        <dbReference type="Pfam" id="PF00251"/>
    </source>
</evidence>
<evidence type="ECO:0000313" key="5">
    <source>
        <dbReference type="EMBL" id="GAJ13874.1"/>
    </source>
</evidence>
<dbReference type="PANTHER" id="PTHR42800">
    <property type="entry name" value="EXOINULINASE INUD (AFU_ORTHOLOGUE AFUA_5G00480)"/>
    <property type="match status" value="1"/>
</dbReference>
<comment type="similarity">
    <text evidence="1">Belongs to the glycosyl hydrolase 32 family.</text>
</comment>
<keyword evidence="3" id="KW-0326">Glycosidase</keyword>
<dbReference type="PANTHER" id="PTHR42800:SF1">
    <property type="entry name" value="EXOINULINASE INUD (AFU_ORTHOLOGUE AFUA_5G00480)"/>
    <property type="match status" value="1"/>
</dbReference>
<organism evidence="5">
    <name type="scientific">marine sediment metagenome</name>
    <dbReference type="NCBI Taxonomy" id="412755"/>
    <lineage>
        <taxon>unclassified sequences</taxon>
        <taxon>metagenomes</taxon>
        <taxon>ecological metagenomes</taxon>
    </lineage>
</organism>
<dbReference type="SUPFAM" id="SSF75005">
    <property type="entry name" value="Arabinanase/levansucrase/invertase"/>
    <property type="match status" value="1"/>
</dbReference>
<keyword evidence="2" id="KW-0378">Hydrolase</keyword>
<accession>X1U8Q7</accession>
<dbReference type="Gene3D" id="2.115.10.20">
    <property type="entry name" value="Glycosyl hydrolase domain, family 43"/>
    <property type="match status" value="1"/>
</dbReference>
<dbReference type="InterPro" id="IPR023296">
    <property type="entry name" value="Glyco_hydro_beta-prop_sf"/>
</dbReference>
<sequence length="183" mass="21212">MTRKKLLTISIAVFAILLLYAQIEKKIPDDPYGLSYADVFENMHYDQPLRPQVHYTPITGQIGDATGMILYRGTYHLFHMYDEWSRRRRYNKNWGHAVSNDLIYWEQKPQILNAVLDNRPGSGSGIVDWNNTLGLQSGVEKTMVVFYTDYGRGTCIVFSRDAGKTWIRHKDNPVIPMPEGRER</sequence>
<reference evidence="5" key="1">
    <citation type="journal article" date="2014" name="Front. Microbiol.">
        <title>High frequency of phylogenetically diverse reductive dehalogenase-homologous genes in deep subseafloor sedimentary metagenomes.</title>
        <authorList>
            <person name="Kawai M."/>
            <person name="Futagami T."/>
            <person name="Toyoda A."/>
            <person name="Takaki Y."/>
            <person name="Nishi S."/>
            <person name="Hori S."/>
            <person name="Arai W."/>
            <person name="Tsubouchi T."/>
            <person name="Morono Y."/>
            <person name="Uchiyama I."/>
            <person name="Ito T."/>
            <person name="Fujiyama A."/>
            <person name="Inagaki F."/>
            <person name="Takami H."/>
        </authorList>
    </citation>
    <scope>NUCLEOTIDE SEQUENCE</scope>
    <source>
        <strain evidence="5">Expedition CK06-06</strain>
    </source>
</reference>
<dbReference type="GO" id="GO:0004575">
    <property type="term" value="F:sucrose alpha-glucosidase activity"/>
    <property type="evidence" value="ECO:0007669"/>
    <property type="project" value="TreeGrafter"/>
</dbReference>
<dbReference type="Pfam" id="PF00251">
    <property type="entry name" value="Glyco_hydro_32N"/>
    <property type="match status" value="1"/>
</dbReference>
<dbReference type="GO" id="GO:0005737">
    <property type="term" value="C:cytoplasm"/>
    <property type="evidence" value="ECO:0007669"/>
    <property type="project" value="TreeGrafter"/>
</dbReference>
<name>X1U8Q7_9ZZZZ</name>
<dbReference type="AlphaFoldDB" id="X1U8Q7"/>
<proteinExistence type="inferred from homology"/>
<comment type="caution">
    <text evidence="5">The sequence shown here is derived from an EMBL/GenBank/DDBJ whole genome shotgun (WGS) entry which is preliminary data.</text>
</comment>
<dbReference type="InterPro" id="IPR013148">
    <property type="entry name" value="Glyco_hydro_32_N"/>
</dbReference>
<gene>
    <name evidence="5" type="ORF">S12H4_51427</name>
</gene>
<protein>
    <recommendedName>
        <fullName evidence="4">Glycosyl hydrolase family 32 N-terminal domain-containing protein</fullName>
    </recommendedName>
</protein>